<protein>
    <submittedName>
        <fullName evidence="1">Uncharacterized protein</fullName>
    </submittedName>
</protein>
<comment type="caution">
    <text evidence="1">The sequence shown here is derived from an EMBL/GenBank/DDBJ whole genome shotgun (WGS) entry which is preliminary data.</text>
</comment>
<gene>
    <name evidence="1" type="ORF">CT0861_12647</name>
</gene>
<proteinExistence type="predicted"/>
<accession>A0A166NQ62</accession>
<sequence>MDIQSLLLVVHFQISLLYSPAQETSTNISEAHREAVWFALEPLSHMSKEGYYEVAAKGPSRLDRFCPRASKIIGQVILHWFDKVSSLSLSNFVHAADQAIYLRLVNIVKNYPGFAGCILDYDPSTINQLRPVLHEIISIITT</sequence>
<dbReference type="Proteomes" id="UP000076552">
    <property type="component" value="Unassembled WGS sequence"/>
</dbReference>
<name>A0A166NQ62_9PEZI</name>
<evidence type="ECO:0000313" key="1">
    <source>
        <dbReference type="EMBL" id="KZL65936.1"/>
    </source>
</evidence>
<dbReference type="EMBL" id="LFIV01000195">
    <property type="protein sequence ID" value="KZL65936.1"/>
    <property type="molecule type" value="Genomic_DNA"/>
</dbReference>
<reference evidence="1 2" key="1">
    <citation type="submission" date="2015-06" db="EMBL/GenBank/DDBJ databases">
        <title>Survival trade-offs in plant roots during colonization by closely related pathogenic and mutualistic fungi.</title>
        <authorList>
            <person name="Hacquard S."/>
            <person name="Kracher B."/>
            <person name="Hiruma K."/>
            <person name="Weinman A."/>
            <person name="Muench P."/>
            <person name="Garrido Oter R."/>
            <person name="Ver Loren van Themaat E."/>
            <person name="Dallerey J.-F."/>
            <person name="Damm U."/>
            <person name="Henrissat B."/>
            <person name="Lespinet O."/>
            <person name="Thon M."/>
            <person name="Kemen E."/>
            <person name="McHardy A.C."/>
            <person name="Schulze-Lefert P."/>
            <person name="O'Connell R.J."/>
        </authorList>
    </citation>
    <scope>NUCLEOTIDE SEQUENCE [LARGE SCALE GENOMIC DNA]</scope>
    <source>
        <strain evidence="1 2">0861</strain>
    </source>
</reference>
<keyword evidence="2" id="KW-1185">Reference proteome</keyword>
<organism evidence="1 2">
    <name type="scientific">Colletotrichum tofieldiae</name>
    <dbReference type="NCBI Taxonomy" id="708197"/>
    <lineage>
        <taxon>Eukaryota</taxon>
        <taxon>Fungi</taxon>
        <taxon>Dikarya</taxon>
        <taxon>Ascomycota</taxon>
        <taxon>Pezizomycotina</taxon>
        <taxon>Sordariomycetes</taxon>
        <taxon>Hypocreomycetidae</taxon>
        <taxon>Glomerellales</taxon>
        <taxon>Glomerellaceae</taxon>
        <taxon>Colletotrichum</taxon>
        <taxon>Colletotrichum spaethianum species complex</taxon>
    </lineage>
</organism>
<dbReference type="AlphaFoldDB" id="A0A166NQ62"/>
<evidence type="ECO:0000313" key="2">
    <source>
        <dbReference type="Proteomes" id="UP000076552"/>
    </source>
</evidence>